<protein>
    <submittedName>
        <fullName evidence="2">Transmembrane gamma-carboxyglutamic acid protein 1</fullName>
    </submittedName>
</protein>
<evidence type="ECO:0000256" key="1">
    <source>
        <dbReference type="SAM" id="Phobius"/>
    </source>
</evidence>
<dbReference type="eggNOG" id="ENOG502THJA">
    <property type="taxonomic scope" value="Eukaryota"/>
</dbReference>
<dbReference type="Bgee" id="WBGene00016514">
    <property type="expression patterns" value="Expressed in larva and 3 other cell types or tissues"/>
</dbReference>
<evidence type="ECO:0000313" key="2">
    <source>
        <dbReference type="EMBL" id="CTQ86756.1"/>
    </source>
</evidence>
<dbReference type="EMBL" id="BX284605">
    <property type="protein sequence ID" value="CTQ86756.1"/>
    <property type="molecule type" value="Genomic_DNA"/>
</dbReference>
<dbReference type="OrthoDB" id="5839403at2759"/>
<dbReference type="PaxDb" id="6239-C38C3.6"/>
<keyword evidence="1 2" id="KW-0812">Transmembrane</keyword>
<organism evidence="2 3">
    <name type="scientific">Caenorhabditis elegans</name>
    <dbReference type="NCBI Taxonomy" id="6239"/>
    <lineage>
        <taxon>Eukaryota</taxon>
        <taxon>Metazoa</taxon>
        <taxon>Ecdysozoa</taxon>
        <taxon>Nematoda</taxon>
        <taxon>Chromadorea</taxon>
        <taxon>Rhabditida</taxon>
        <taxon>Rhabditina</taxon>
        <taxon>Rhabditomorpha</taxon>
        <taxon>Rhabditoidea</taxon>
        <taxon>Rhabditidae</taxon>
        <taxon>Peloderinae</taxon>
        <taxon>Caenorhabditis</taxon>
    </lineage>
</organism>
<dbReference type="GeneID" id="183301"/>
<keyword evidence="1" id="KW-1133">Transmembrane helix</keyword>
<proteinExistence type="predicted"/>
<evidence type="ECO:0000313" key="3">
    <source>
        <dbReference type="Proteomes" id="UP000001940"/>
    </source>
</evidence>
<dbReference type="InParanoid" id="A0A0K3ARV3"/>
<dbReference type="ExpressionAtlas" id="A0A0K3ARV3">
    <property type="expression patterns" value="baseline and differential"/>
</dbReference>
<dbReference type="AGR" id="WB:WBGene00016514"/>
<dbReference type="CTD" id="183301"/>
<reference evidence="2 3" key="1">
    <citation type="journal article" date="1998" name="Science">
        <title>Genome sequence of the nematode C. elegans: a platform for investigating biology.</title>
        <authorList>
            <consortium name="The C. elegans sequencing consortium"/>
            <person name="Sulson J.E."/>
            <person name="Waterston R."/>
        </authorList>
    </citation>
    <scope>NUCLEOTIDE SEQUENCE [LARGE SCALE GENOMIC DNA]</scope>
    <source>
        <strain evidence="2 3">Bristol N2</strain>
    </source>
</reference>
<sequence length="168" mass="19484">MIGVWNSIYFRRFEGESTRVTTEDSENEEMTMEMLLEHALLYIAVPVISFSLLVYIFYILKRRHRSSMNVGYPFPPQQLGPIPTAPVNEEAPPYGEAVTCRTDNIFAITEPDLSRYYNMHYLDECYPPNFIVPPTEPPPPYPGLEKGPPPLDPIVYHRDDIYHREDIC</sequence>
<keyword evidence="1" id="KW-0472">Membrane</keyword>
<dbReference type="STRING" id="6239.C38C3.6b.1"/>
<accession>A0A0K3ARV3</accession>
<dbReference type="AlphaFoldDB" id="A0A0K3ARV3"/>
<dbReference type="Proteomes" id="UP000001940">
    <property type="component" value="Chromosome V"/>
</dbReference>
<dbReference type="OMA" id="PIIYHRD"/>
<dbReference type="RefSeq" id="NP_001368561.1">
    <property type="nucleotide sequence ID" value="NM_001380598.1"/>
</dbReference>
<evidence type="ECO:0000313" key="4">
    <source>
        <dbReference type="WormBase" id="C38C3.6b"/>
    </source>
</evidence>
<dbReference type="SMR" id="A0A0K3ARV3"/>
<dbReference type="WormBase" id="C38C3.6b">
    <property type="protein sequence ID" value="CE50958"/>
    <property type="gene ID" value="WBGene00016514"/>
</dbReference>
<gene>
    <name evidence="2 4" type="ORF">C38C3.6</name>
    <name evidence="2" type="ORF">CELE_C38C3.6</name>
</gene>
<keyword evidence="3" id="KW-1185">Reference proteome</keyword>
<dbReference type="KEGG" id="cel:CELE_C38C3.6"/>
<dbReference type="FunCoup" id="A0A0K3ARV3">
    <property type="interactions" value="1486"/>
</dbReference>
<name>A0A0K3ARV3_CAEEL</name>
<feature type="transmembrane region" description="Helical" evidence="1">
    <location>
        <begin position="39"/>
        <end position="60"/>
    </location>
</feature>